<dbReference type="Gene3D" id="4.10.60.10">
    <property type="entry name" value="Zinc finger, CCHC-type"/>
    <property type="match status" value="1"/>
</dbReference>
<reference evidence="3" key="1">
    <citation type="submission" date="2022-03" db="EMBL/GenBank/DDBJ databases">
        <authorList>
            <person name="Martin H S."/>
        </authorList>
    </citation>
    <scope>NUCLEOTIDE SEQUENCE</scope>
</reference>
<evidence type="ECO:0000313" key="3">
    <source>
        <dbReference type="EMBL" id="CAH2039120.1"/>
    </source>
</evidence>
<feature type="domain" description="CCHC-type" evidence="2">
    <location>
        <begin position="171"/>
        <end position="185"/>
    </location>
</feature>
<keyword evidence="1" id="KW-0863">Zinc-finger</keyword>
<proteinExistence type="predicted"/>
<keyword evidence="4" id="KW-1185">Reference proteome</keyword>
<protein>
    <recommendedName>
        <fullName evidence="2">CCHC-type domain-containing protein</fullName>
    </recommendedName>
</protein>
<dbReference type="InterPro" id="IPR036875">
    <property type="entry name" value="Znf_CCHC_sf"/>
</dbReference>
<dbReference type="SUPFAM" id="SSF57756">
    <property type="entry name" value="Retrovirus zinc finger-like domains"/>
    <property type="match status" value="1"/>
</dbReference>
<keyword evidence="1" id="KW-0479">Metal-binding</keyword>
<name>A0ABN8HSN6_9NEOP</name>
<dbReference type="EMBL" id="OW152823">
    <property type="protein sequence ID" value="CAH2039120.1"/>
    <property type="molecule type" value="Genomic_DNA"/>
</dbReference>
<evidence type="ECO:0000259" key="2">
    <source>
        <dbReference type="PROSITE" id="PS50158"/>
    </source>
</evidence>
<feature type="non-terminal residue" evidence="3">
    <location>
        <position position="1"/>
    </location>
</feature>
<organism evidence="3 4">
    <name type="scientific">Iphiclides podalirius</name>
    <name type="common">scarce swallowtail</name>
    <dbReference type="NCBI Taxonomy" id="110791"/>
    <lineage>
        <taxon>Eukaryota</taxon>
        <taxon>Metazoa</taxon>
        <taxon>Ecdysozoa</taxon>
        <taxon>Arthropoda</taxon>
        <taxon>Hexapoda</taxon>
        <taxon>Insecta</taxon>
        <taxon>Pterygota</taxon>
        <taxon>Neoptera</taxon>
        <taxon>Endopterygota</taxon>
        <taxon>Lepidoptera</taxon>
        <taxon>Glossata</taxon>
        <taxon>Ditrysia</taxon>
        <taxon>Papilionoidea</taxon>
        <taxon>Papilionidae</taxon>
        <taxon>Papilioninae</taxon>
        <taxon>Iphiclides</taxon>
    </lineage>
</organism>
<dbReference type="PANTHER" id="PTHR33198">
    <property type="entry name" value="ANK_REP_REGION DOMAIN-CONTAINING PROTEIN-RELATED"/>
    <property type="match status" value="1"/>
</dbReference>
<evidence type="ECO:0000256" key="1">
    <source>
        <dbReference type="PROSITE-ProRule" id="PRU00047"/>
    </source>
</evidence>
<dbReference type="InterPro" id="IPR001878">
    <property type="entry name" value="Znf_CCHC"/>
</dbReference>
<dbReference type="Proteomes" id="UP000837857">
    <property type="component" value="Chromosome 11"/>
</dbReference>
<dbReference type="PANTHER" id="PTHR33198:SF19">
    <property type="entry name" value="CCHC-TYPE DOMAIN-CONTAINING PROTEIN"/>
    <property type="match status" value="1"/>
</dbReference>
<feature type="domain" description="CCHC-type" evidence="2">
    <location>
        <begin position="191"/>
        <end position="206"/>
    </location>
</feature>
<keyword evidence="1" id="KW-0862">Zinc</keyword>
<dbReference type="PROSITE" id="PS50158">
    <property type="entry name" value="ZF_CCHC"/>
    <property type="match status" value="2"/>
</dbReference>
<dbReference type="SMART" id="SM00343">
    <property type="entry name" value="ZnF_C2HC"/>
    <property type="match status" value="2"/>
</dbReference>
<gene>
    <name evidence="3" type="ORF">IPOD504_LOCUS1517</name>
</gene>
<accession>A0ABN8HSN6</accession>
<evidence type="ECO:0000313" key="4">
    <source>
        <dbReference type="Proteomes" id="UP000837857"/>
    </source>
</evidence>
<sequence length="241" mass="26620">MCDLCAPDLPEAKSFEELELIVKLHLEPQRSEIAERHVFRQRKQVSGETVNEYLQCLKHLAKTCNFGTTLEVNLRDQFVSGLLHEDMRSRLFAERDLDYKRAVELALALEAADRHAATSAVSGSIATVPSDGIHRVAAVAGKRELHRAADARVSSTPAAFPGAAAVRRSPCPRCGRVGHAAARCRFKAYHCDKCGEKGHLKVMCRKFEGDRESEQLRTTKGGVMRVKRPFEALCSSPPALA</sequence>